<dbReference type="EMBL" id="BAAATZ010000009">
    <property type="protein sequence ID" value="GAA2726346.1"/>
    <property type="molecule type" value="Genomic_DNA"/>
</dbReference>
<gene>
    <name evidence="2" type="ORF">GCM10010439_28620</name>
</gene>
<evidence type="ECO:0000313" key="2">
    <source>
        <dbReference type="EMBL" id="GAA2726346.1"/>
    </source>
</evidence>
<accession>A0ABP6GME3</accession>
<keyword evidence="3" id="KW-1185">Reference proteome</keyword>
<comment type="caution">
    <text evidence="2">The sequence shown here is derived from an EMBL/GenBank/DDBJ whole genome shotgun (WGS) entry which is preliminary data.</text>
</comment>
<feature type="region of interest" description="Disordered" evidence="1">
    <location>
        <begin position="117"/>
        <end position="136"/>
    </location>
</feature>
<reference evidence="3" key="1">
    <citation type="journal article" date="2019" name="Int. J. Syst. Evol. Microbiol.">
        <title>The Global Catalogue of Microorganisms (GCM) 10K type strain sequencing project: providing services to taxonomists for standard genome sequencing and annotation.</title>
        <authorList>
            <consortium name="The Broad Institute Genomics Platform"/>
            <consortium name="The Broad Institute Genome Sequencing Center for Infectious Disease"/>
            <person name="Wu L."/>
            <person name="Ma J."/>
        </authorList>
    </citation>
    <scope>NUCLEOTIDE SEQUENCE [LARGE SCALE GENOMIC DNA]</scope>
    <source>
        <strain evidence="3">JCM 8201</strain>
    </source>
</reference>
<sequence>MEPMDEDPGVQDARRAYKATVRRLQAEWGERQGLPPSMWDRINPALFTPKDGDEVRAALDRIRREEDRVRLEAEARVKAERERQWAEAEAEAEAERRREWAEWRAWMEEREQERAEREAEKLREEEEHFEAVRSGRIPPFDPYESLFRLDEEESAEYRDLLERIEPAPAVSPTDPKPVDLSGYSIIDLLDMDLS</sequence>
<evidence type="ECO:0000313" key="3">
    <source>
        <dbReference type="Proteomes" id="UP001501842"/>
    </source>
</evidence>
<proteinExistence type="predicted"/>
<feature type="compositionally biased region" description="Basic and acidic residues" evidence="1">
    <location>
        <begin position="117"/>
        <end position="133"/>
    </location>
</feature>
<name>A0ABP6GME3_9ACTN</name>
<dbReference type="Proteomes" id="UP001501842">
    <property type="component" value="Unassembled WGS sequence"/>
</dbReference>
<organism evidence="2 3">
    <name type="scientific">Actinocorallia aurantiaca</name>
    <dbReference type="NCBI Taxonomy" id="46204"/>
    <lineage>
        <taxon>Bacteria</taxon>
        <taxon>Bacillati</taxon>
        <taxon>Actinomycetota</taxon>
        <taxon>Actinomycetes</taxon>
        <taxon>Streptosporangiales</taxon>
        <taxon>Thermomonosporaceae</taxon>
        <taxon>Actinocorallia</taxon>
    </lineage>
</organism>
<evidence type="ECO:0000256" key="1">
    <source>
        <dbReference type="SAM" id="MobiDB-lite"/>
    </source>
</evidence>
<protein>
    <submittedName>
        <fullName evidence="2">Uncharacterized protein</fullName>
    </submittedName>
</protein>